<gene>
    <name evidence="1" type="ORF">GH810_05875</name>
</gene>
<dbReference type="RefSeq" id="WP_170253948.1">
    <property type="nucleotide sequence ID" value="NZ_RXYA01000009.1"/>
</dbReference>
<dbReference type="AlphaFoldDB" id="A0A923HSE5"/>
<comment type="caution">
    <text evidence="1">The sequence shown here is derived from an EMBL/GenBank/DDBJ whole genome shotgun (WGS) entry which is preliminary data.</text>
</comment>
<dbReference type="EMBL" id="WJBD01000005">
    <property type="protein sequence ID" value="MBC3887834.1"/>
    <property type="molecule type" value="Genomic_DNA"/>
</dbReference>
<organism evidence="1 2">
    <name type="scientific">Acetobacterium paludosum</name>
    <dbReference type="NCBI Taxonomy" id="52693"/>
    <lineage>
        <taxon>Bacteria</taxon>
        <taxon>Bacillati</taxon>
        <taxon>Bacillota</taxon>
        <taxon>Clostridia</taxon>
        <taxon>Eubacteriales</taxon>
        <taxon>Eubacteriaceae</taxon>
        <taxon>Acetobacterium</taxon>
    </lineage>
</organism>
<dbReference type="Proteomes" id="UP000616595">
    <property type="component" value="Unassembled WGS sequence"/>
</dbReference>
<accession>A0A923HSE5</accession>
<sequence length="56" mass="6157">MNINVCGRSWIAPTVGNKRGIEARRSASSRRGWPCRPANVGVEIGVELEHQRRGGN</sequence>
<proteinExistence type="predicted"/>
<evidence type="ECO:0000313" key="2">
    <source>
        <dbReference type="Proteomes" id="UP000616595"/>
    </source>
</evidence>
<protein>
    <submittedName>
        <fullName evidence="1">Uncharacterized protein</fullName>
    </submittedName>
</protein>
<reference evidence="1" key="2">
    <citation type="submission" date="2020-10" db="EMBL/GenBank/DDBJ databases">
        <title>Comparative genomics of the Acetobacterium genus.</title>
        <authorList>
            <person name="Marshall C."/>
            <person name="May H."/>
            <person name="Norman S."/>
        </authorList>
    </citation>
    <scope>NUCLEOTIDE SEQUENCE</scope>
    <source>
        <strain evidence="1">DER-2019</strain>
    </source>
</reference>
<keyword evidence="2" id="KW-1185">Reference proteome</keyword>
<reference evidence="1" key="1">
    <citation type="submission" date="2019-10" db="EMBL/GenBank/DDBJ databases">
        <authorList>
            <person name="Ross D.E."/>
            <person name="Gulliver D."/>
        </authorList>
    </citation>
    <scope>NUCLEOTIDE SEQUENCE</scope>
    <source>
        <strain evidence="1">DER-2019</strain>
    </source>
</reference>
<evidence type="ECO:0000313" key="1">
    <source>
        <dbReference type="EMBL" id="MBC3887834.1"/>
    </source>
</evidence>
<name>A0A923HSE5_9FIRM</name>